<proteinExistence type="predicted"/>
<feature type="region of interest" description="Disordered" evidence="1">
    <location>
        <begin position="1"/>
        <end position="23"/>
    </location>
</feature>
<dbReference type="EMBL" id="BAAAIH010000080">
    <property type="protein sequence ID" value="GAA1300360.1"/>
    <property type="molecule type" value="Genomic_DNA"/>
</dbReference>
<feature type="compositionally biased region" description="Low complexity" evidence="1">
    <location>
        <begin position="1"/>
        <end position="18"/>
    </location>
</feature>
<protein>
    <submittedName>
        <fullName evidence="2">Uncharacterized protein</fullName>
    </submittedName>
</protein>
<evidence type="ECO:0000313" key="2">
    <source>
        <dbReference type="EMBL" id="GAA1300360.1"/>
    </source>
</evidence>
<gene>
    <name evidence="2" type="ORF">GCM10009579_81110</name>
</gene>
<organism evidence="2 3">
    <name type="scientific">Streptomyces javensis</name>
    <dbReference type="NCBI Taxonomy" id="114698"/>
    <lineage>
        <taxon>Bacteria</taxon>
        <taxon>Bacillati</taxon>
        <taxon>Actinomycetota</taxon>
        <taxon>Actinomycetes</taxon>
        <taxon>Kitasatosporales</taxon>
        <taxon>Streptomycetaceae</taxon>
        <taxon>Streptomyces</taxon>
        <taxon>Streptomyces violaceusniger group</taxon>
    </lineage>
</organism>
<sequence length="62" mass="5923">MASAGATVAAASGAESETPAMATVRSAMSTGPLWKRPPSPDAVGVAVEAEARAARAVGTAPG</sequence>
<comment type="caution">
    <text evidence="2">The sequence shown here is derived from an EMBL/GenBank/DDBJ whole genome shotgun (WGS) entry which is preliminary data.</text>
</comment>
<keyword evidence="3" id="KW-1185">Reference proteome</keyword>
<dbReference type="Proteomes" id="UP001500282">
    <property type="component" value="Unassembled WGS sequence"/>
</dbReference>
<accession>A0ABN1XCE6</accession>
<reference evidence="2 3" key="1">
    <citation type="journal article" date="2019" name="Int. J. Syst. Evol. Microbiol.">
        <title>The Global Catalogue of Microorganisms (GCM) 10K type strain sequencing project: providing services to taxonomists for standard genome sequencing and annotation.</title>
        <authorList>
            <consortium name="The Broad Institute Genomics Platform"/>
            <consortium name="The Broad Institute Genome Sequencing Center for Infectious Disease"/>
            <person name="Wu L."/>
            <person name="Ma J."/>
        </authorList>
    </citation>
    <scope>NUCLEOTIDE SEQUENCE [LARGE SCALE GENOMIC DNA]</scope>
    <source>
        <strain evidence="2 3">JCM 11448</strain>
    </source>
</reference>
<evidence type="ECO:0000313" key="3">
    <source>
        <dbReference type="Proteomes" id="UP001500282"/>
    </source>
</evidence>
<name>A0ABN1XCE6_9ACTN</name>
<evidence type="ECO:0000256" key="1">
    <source>
        <dbReference type="SAM" id="MobiDB-lite"/>
    </source>
</evidence>